<dbReference type="Gene3D" id="2.40.30.30">
    <property type="entry name" value="Riboflavin kinase-like"/>
    <property type="match status" value="1"/>
</dbReference>
<dbReference type="GO" id="GO:0009231">
    <property type="term" value="P:riboflavin biosynthetic process"/>
    <property type="evidence" value="ECO:0007669"/>
    <property type="project" value="InterPro"/>
</dbReference>
<keyword evidence="4 14" id="KW-0288">FMN</keyword>
<keyword evidence="9 14" id="KW-0274">FAD</keyword>
<evidence type="ECO:0000313" key="17">
    <source>
        <dbReference type="Proteomes" id="UP000660861"/>
    </source>
</evidence>
<evidence type="ECO:0000256" key="7">
    <source>
        <dbReference type="ARBA" id="ARBA00022741"/>
    </source>
</evidence>
<evidence type="ECO:0000256" key="14">
    <source>
        <dbReference type="PIRNR" id="PIRNR004491"/>
    </source>
</evidence>
<dbReference type="PANTHER" id="PTHR22749:SF6">
    <property type="entry name" value="RIBOFLAVIN KINASE"/>
    <property type="match status" value="1"/>
</dbReference>
<dbReference type="GO" id="GO:0006747">
    <property type="term" value="P:FAD biosynthetic process"/>
    <property type="evidence" value="ECO:0007669"/>
    <property type="project" value="UniProtKB-UniRule"/>
</dbReference>
<evidence type="ECO:0000256" key="4">
    <source>
        <dbReference type="ARBA" id="ARBA00022643"/>
    </source>
</evidence>
<dbReference type="SUPFAM" id="SSF82114">
    <property type="entry name" value="Riboflavin kinase-like"/>
    <property type="match status" value="1"/>
</dbReference>
<name>A0A926EE52_9FIRM</name>
<dbReference type="NCBIfam" id="TIGR00083">
    <property type="entry name" value="ribF"/>
    <property type="match status" value="1"/>
</dbReference>
<sequence>MIRENTLDIQGKEPTAVALGLFDGVHKGHRAVLAQALAQRERGLIPCVFTFTFDGGAPPSKQGNLAIMTPERRSEIFSQLGFAYEICPPFSAFCNLTPREYVEEILMKRLWVKFVACGYDFRFGKGAAGDVETLRELCGERGIEVRVVEHVDDGGHPVSSTRIRHHIENGEIEEANRLMESLFSIGTRVVHGRRLGRTLDFPTINQPFPAGCIIPRFGVYASLAFAGGRWREAVTNVGIKPTVAVKDPLAETYILDFTGDLYGKNVEVRLLSFLRPEEKFGSLEELKERIWMDSEDARRISGAYLAGLEKNKKFTKNIDKRVPAVVSYDS</sequence>
<comment type="pathway">
    <text evidence="2 14">Cofactor biosynthesis; FMN biosynthesis; FMN from riboflavin (ATP route): step 1/1.</text>
</comment>
<dbReference type="GO" id="GO:0005524">
    <property type="term" value="F:ATP binding"/>
    <property type="evidence" value="ECO:0007669"/>
    <property type="project" value="UniProtKB-UniRule"/>
</dbReference>
<dbReference type="AlphaFoldDB" id="A0A926EE52"/>
<dbReference type="GO" id="GO:0009398">
    <property type="term" value="P:FMN biosynthetic process"/>
    <property type="evidence" value="ECO:0007669"/>
    <property type="project" value="UniProtKB-UniRule"/>
</dbReference>
<keyword evidence="3 14" id="KW-0285">Flavoprotein</keyword>
<evidence type="ECO:0000256" key="8">
    <source>
        <dbReference type="ARBA" id="ARBA00022777"/>
    </source>
</evidence>
<evidence type="ECO:0000256" key="12">
    <source>
        <dbReference type="ARBA" id="ARBA00047880"/>
    </source>
</evidence>
<evidence type="ECO:0000256" key="2">
    <source>
        <dbReference type="ARBA" id="ARBA00005201"/>
    </source>
</evidence>
<evidence type="ECO:0000256" key="1">
    <source>
        <dbReference type="ARBA" id="ARBA00004726"/>
    </source>
</evidence>
<evidence type="ECO:0000256" key="9">
    <source>
        <dbReference type="ARBA" id="ARBA00022827"/>
    </source>
</evidence>
<dbReference type="Gene3D" id="3.40.50.620">
    <property type="entry name" value="HUPs"/>
    <property type="match status" value="1"/>
</dbReference>
<comment type="pathway">
    <text evidence="1 14">Cofactor biosynthesis; FAD biosynthesis; FAD from FMN: step 1/1.</text>
</comment>
<organism evidence="16 17">
    <name type="scientific">Zongyangia hominis</name>
    <dbReference type="NCBI Taxonomy" id="2763677"/>
    <lineage>
        <taxon>Bacteria</taxon>
        <taxon>Bacillati</taxon>
        <taxon>Bacillota</taxon>
        <taxon>Clostridia</taxon>
        <taxon>Eubacteriales</taxon>
        <taxon>Oscillospiraceae</taxon>
        <taxon>Zongyangia</taxon>
    </lineage>
</organism>
<dbReference type="CDD" id="cd02064">
    <property type="entry name" value="FAD_synthetase_N"/>
    <property type="match status" value="1"/>
</dbReference>
<reference evidence="16" key="1">
    <citation type="submission" date="2020-08" db="EMBL/GenBank/DDBJ databases">
        <title>Genome public.</title>
        <authorList>
            <person name="Liu C."/>
            <person name="Sun Q."/>
        </authorList>
    </citation>
    <scope>NUCLEOTIDE SEQUENCE</scope>
    <source>
        <strain evidence="16">NSJ-54</strain>
    </source>
</reference>
<dbReference type="SUPFAM" id="SSF52374">
    <property type="entry name" value="Nucleotidylyl transferase"/>
    <property type="match status" value="1"/>
</dbReference>
<dbReference type="InterPro" id="IPR023468">
    <property type="entry name" value="Riboflavin_kinase"/>
</dbReference>
<feature type="domain" description="Riboflavin kinase" evidence="15">
    <location>
        <begin position="178"/>
        <end position="302"/>
    </location>
</feature>
<dbReference type="Pfam" id="PF01687">
    <property type="entry name" value="Flavokinase"/>
    <property type="match status" value="1"/>
</dbReference>
<evidence type="ECO:0000256" key="10">
    <source>
        <dbReference type="ARBA" id="ARBA00022840"/>
    </source>
</evidence>
<evidence type="ECO:0000256" key="11">
    <source>
        <dbReference type="ARBA" id="ARBA00023268"/>
    </source>
</evidence>
<gene>
    <name evidence="16" type="primary">ribF</name>
    <name evidence="16" type="ORF">H8709_06305</name>
</gene>
<proteinExistence type="inferred from homology"/>
<dbReference type="SMART" id="SM00904">
    <property type="entry name" value="Flavokinase"/>
    <property type="match status" value="1"/>
</dbReference>
<dbReference type="InterPro" id="IPR015865">
    <property type="entry name" value="Riboflavin_kinase_bac/euk"/>
</dbReference>
<keyword evidence="10 14" id="KW-0067">ATP-binding</keyword>
<keyword evidence="7 14" id="KW-0547">Nucleotide-binding</keyword>
<dbReference type="GO" id="GO:0003919">
    <property type="term" value="F:FMN adenylyltransferase activity"/>
    <property type="evidence" value="ECO:0007669"/>
    <property type="project" value="UniProtKB-UniRule"/>
</dbReference>
<dbReference type="InterPro" id="IPR023465">
    <property type="entry name" value="Riboflavin_kinase_dom_sf"/>
</dbReference>
<dbReference type="EC" id="2.7.1.26" evidence="14"/>
<keyword evidence="6 14" id="KW-0548">Nucleotidyltransferase</keyword>
<protein>
    <recommendedName>
        <fullName evidence="14">Riboflavin biosynthesis protein</fullName>
    </recommendedName>
    <domain>
        <recommendedName>
            <fullName evidence="14">Riboflavin kinase</fullName>
            <ecNumber evidence="14">2.7.1.26</ecNumber>
        </recommendedName>
        <alternativeName>
            <fullName evidence="14">Flavokinase</fullName>
        </alternativeName>
    </domain>
    <domain>
        <recommendedName>
            <fullName evidence="14">FMN adenylyltransferase</fullName>
            <ecNumber evidence="14">2.7.7.2</ecNumber>
        </recommendedName>
        <alternativeName>
            <fullName evidence="14">FAD pyrophosphorylase</fullName>
        </alternativeName>
        <alternativeName>
            <fullName evidence="14">FAD synthase</fullName>
        </alternativeName>
    </domain>
</protein>
<evidence type="ECO:0000256" key="5">
    <source>
        <dbReference type="ARBA" id="ARBA00022679"/>
    </source>
</evidence>
<dbReference type="EC" id="2.7.7.2" evidence="14"/>
<dbReference type="Pfam" id="PF06574">
    <property type="entry name" value="FAD_syn"/>
    <property type="match status" value="1"/>
</dbReference>
<dbReference type="Proteomes" id="UP000660861">
    <property type="component" value="Unassembled WGS sequence"/>
</dbReference>
<evidence type="ECO:0000313" key="16">
    <source>
        <dbReference type="EMBL" id="MBC8570441.1"/>
    </source>
</evidence>
<comment type="catalytic activity">
    <reaction evidence="12 14">
        <text>riboflavin + ATP = FMN + ADP + H(+)</text>
        <dbReference type="Rhea" id="RHEA:14357"/>
        <dbReference type="ChEBI" id="CHEBI:15378"/>
        <dbReference type="ChEBI" id="CHEBI:30616"/>
        <dbReference type="ChEBI" id="CHEBI:57986"/>
        <dbReference type="ChEBI" id="CHEBI:58210"/>
        <dbReference type="ChEBI" id="CHEBI:456216"/>
        <dbReference type="EC" id="2.7.1.26"/>
    </reaction>
</comment>
<evidence type="ECO:0000256" key="13">
    <source>
        <dbReference type="ARBA" id="ARBA00049494"/>
    </source>
</evidence>
<accession>A0A926EE52</accession>
<comment type="similarity">
    <text evidence="14">Belongs to the ribF family.</text>
</comment>
<keyword evidence="17" id="KW-1185">Reference proteome</keyword>
<dbReference type="GO" id="GO:0008531">
    <property type="term" value="F:riboflavin kinase activity"/>
    <property type="evidence" value="ECO:0007669"/>
    <property type="project" value="UniProtKB-UniRule"/>
</dbReference>
<dbReference type="PIRSF" id="PIRSF004491">
    <property type="entry name" value="FAD_Synth"/>
    <property type="match status" value="1"/>
</dbReference>
<dbReference type="RefSeq" id="WP_262397537.1">
    <property type="nucleotide sequence ID" value="NZ_JACRTC010000003.1"/>
</dbReference>
<dbReference type="InterPro" id="IPR002606">
    <property type="entry name" value="Riboflavin_kinase_bac"/>
</dbReference>
<keyword evidence="5 14" id="KW-0808">Transferase</keyword>
<dbReference type="InterPro" id="IPR015864">
    <property type="entry name" value="FAD_synthase"/>
</dbReference>
<dbReference type="InterPro" id="IPR014729">
    <property type="entry name" value="Rossmann-like_a/b/a_fold"/>
</dbReference>
<comment type="caution">
    <text evidence="16">The sequence shown here is derived from an EMBL/GenBank/DDBJ whole genome shotgun (WGS) entry which is preliminary data.</text>
</comment>
<dbReference type="PANTHER" id="PTHR22749">
    <property type="entry name" value="RIBOFLAVIN KINASE/FMN ADENYLYLTRANSFERASE"/>
    <property type="match status" value="1"/>
</dbReference>
<comment type="catalytic activity">
    <reaction evidence="13 14">
        <text>FMN + ATP + H(+) = FAD + diphosphate</text>
        <dbReference type="Rhea" id="RHEA:17237"/>
        <dbReference type="ChEBI" id="CHEBI:15378"/>
        <dbReference type="ChEBI" id="CHEBI:30616"/>
        <dbReference type="ChEBI" id="CHEBI:33019"/>
        <dbReference type="ChEBI" id="CHEBI:57692"/>
        <dbReference type="ChEBI" id="CHEBI:58210"/>
        <dbReference type="EC" id="2.7.7.2"/>
    </reaction>
</comment>
<keyword evidence="8 14" id="KW-0418">Kinase</keyword>
<evidence type="ECO:0000259" key="15">
    <source>
        <dbReference type="SMART" id="SM00904"/>
    </source>
</evidence>
<dbReference type="EMBL" id="JACRTC010000003">
    <property type="protein sequence ID" value="MBC8570441.1"/>
    <property type="molecule type" value="Genomic_DNA"/>
</dbReference>
<keyword evidence="11" id="KW-0511">Multifunctional enzyme</keyword>
<evidence type="ECO:0000256" key="3">
    <source>
        <dbReference type="ARBA" id="ARBA00022630"/>
    </source>
</evidence>
<evidence type="ECO:0000256" key="6">
    <source>
        <dbReference type="ARBA" id="ARBA00022695"/>
    </source>
</evidence>